<name>A0A7H1MCG2_9NEIS</name>
<keyword evidence="2" id="KW-1185">Reference proteome</keyword>
<dbReference type="AlphaFoldDB" id="A0A7H1MCG2"/>
<evidence type="ECO:0000313" key="1">
    <source>
        <dbReference type="EMBL" id="QNT59327.1"/>
    </source>
</evidence>
<accession>A0A7H1MCG2</accession>
<dbReference type="RefSeq" id="WP_187001505.1">
    <property type="nucleotide sequence ID" value="NZ_CP060414.2"/>
</dbReference>
<gene>
    <name evidence="1" type="ORF">H7A79_1330</name>
</gene>
<evidence type="ECO:0000313" key="2">
    <source>
        <dbReference type="Proteomes" id="UP000516412"/>
    </source>
</evidence>
<dbReference type="EMBL" id="CP060414">
    <property type="protein sequence ID" value="QNT59327.1"/>
    <property type="molecule type" value="Genomic_DNA"/>
</dbReference>
<dbReference type="Proteomes" id="UP000516412">
    <property type="component" value="Chromosome"/>
</dbReference>
<protein>
    <submittedName>
        <fullName evidence="1">Uncharacterized protein</fullName>
    </submittedName>
</protein>
<proteinExistence type="predicted"/>
<sequence>MEQTKNKIGSGEDNPALTTSVVKLVSTKTLQNFAESLAAMHQTANIDWPARFGILDTEFVCINTKEPVSVIKQLVAKSSVTENNADVEKAEPAKHLIYTSCGIKVNYNIGIFC</sequence>
<dbReference type="KEGG" id="nmus:H7A79_1330"/>
<organism evidence="1 2">
    <name type="scientific">Neisseria musculi</name>
    <dbReference type="NCBI Taxonomy" id="1815583"/>
    <lineage>
        <taxon>Bacteria</taxon>
        <taxon>Pseudomonadati</taxon>
        <taxon>Pseudomonadota</taxon>
        <taxon>Betaproteobacteria</taxon>
        <taxon>Neisseriales</taxon>
        <taxon>Neisseriaceae</taxon>
        <taxon>Neisseria</taxon>
    </lineage>
</organism>
<reference evidence="1" key="1">
    <citation type="submission" date="2024-06" db="EMBL/GenBank/DDBJ databases">
        <title>Complete Genome Sequence of mouse commensal type strain Neisseria musculi.</title>
        <authorList>
            <person name="Thapa E."/>
            <person name="Aluvathingal J."/>
            <person name="Nadendla S."/>
            <person name="Mehta A."/>
            <person name="Tettelin H."/>
            <person name="Weyand N.J."/>
        </authorList>
    </citation>
    <scope>NUCLEOTIDE SEQUENCE</scope>
    <source>
        <strain evidence="1">NW831</strain>
    </source>
</reference>